<comment type="caution">
    <text evidence="2">The sequence shown here is derived from an EMBL/GenBank/DDBJ whole genome shotgun (WGS) entry which is preliminary data.</text>
</comment>
<evidence type="ECO:0000313" key="3">
    <source>
        <dbReference type="Proteomes" id="UP001234178"/>
    </source>
</evidence>
<dbReference type="Proteomes" id="UP001234178">
    <property type="component" value="Unassembled WGS sequence"/>
</dbReference>
<evidence type="ECO:0000256" key="1">
    <source>
        <dbReference type="SAM" id="MobiDB-lite"/>
    </source>
</evidence>
<sequence>MTPTRATLKDLAKWIDEMVMGELMTRPSTHRLPAPQKEKKAEGAKPSTKPTPLFATKNTVQSAAKSSDGRAITIKNRDSAINTSLVIVPVLLQANGVEIEIFVFLDPGATVYLIREDIAKQLKCKGNAKNVSFGSFYGQDPQFQSTTVSLTVKACDRSFEADLKQVSTVPTQYLKLPCPPKGLPPIGTDAPFGLLTPFGWTCVGDLTLGTQQHYSTVCRSNKPLLTVQKLCYHVQESPNEALLLRQIEKLWETESFPIVTPAQPLESTED</sequence>
<evidence type="ECO:0000313" key="2">
    <source>
        <dbReference type="EMBL" id="KAK4030578.1"/>
    </source>
</evidence>
<evidence type="ECO:0008006" key="4">
    <source>
        <dbReference type="Google" id="ProtNLM"/>
    </source>
</evidence>
<protein>
    <recommendedName>
        <fullName evidence="4">Peptidase aspartic putative domain-containing protein</fullName>
    </recommendedName>
</protein>
<name>A0ABR0AZM6_9CRUS</name>
<organism evidence="2 3">
    <name type="scientific">Daphnia magna</name>
    <dbReference type="NCBI Taxonomy" id="35525"/>
    <lineage>
        <taxon>Eukaryota</taxon>
        <taxon>Metazoa</taxon>
        <taxon>Ecdysozoa</taxon>
        <taxon>Arthropoda</taxon>
        <taxon>Crustacea</taxon>
        <taxon>Branchiopoda</taxon>
        <taxon>Diplostraca</taxon>
        <taxon>Cladocera</taxon>
        <taxon>Anomopoda</taxon>
        <taxon>Daphniidae</taxon>
        <taxon>Daphnia</taxon>
    </lineage>
</organism>
<reference evidence="2 3" key="1">
    <citation type="journal article" date="2023" name="Nucleic Acids Res.">
        <title>The hologenome of Daphnia magna reveals possible DNA methylation and microbiome-mediated evolution of the host genome.</title>
        <authorList>
            <person name="Chaturvedi A."/>
            <person name="Li X."/>
            <person name="Dhandapani V."/>
            <person name="Marshall H."/>
            <person name="Kissane S."/>
            <person name="Cuenca-Cambronero M."/>
            <person name="Asole G."/>
            <person name="Calvet F."/>
            <person name="Ruiz-Romero M."/>
            <person name="Marangio P."/>
            <person name="Guigo R."/>
            <person name="Rago D."/>
            <person name="Mirbahai L."/>
            <person name="Eastwood N."/>
            <person name="Colbourne J.K."/>
            <person name="Zhou J."/>
            <person name="Mallon E."/>
            <person name="Orsini L."/>
        </authorList>
    </citation>
    <scope>NUCLEOTIDE SEQUENCE [LARGE SCALE GENOMIC DNA]</scope>
    <source>
        <strain evidence="2">LRV0_1</strain>
    </source>
</reference>
<gene>
    <name evidence="2" type="ORF">OUZ56_023821</name>
</gene>
<dbReference type="EMBL" id="JAOYFB010000039">
    <property type="protein sequence ID" value="KAK4030578.1"/>
    <property type="molecule type" value="Genomic_DNA"/>
</dbReference>
<keyword evidence="3" id="KW-1185">Reference proteome</keyword>
<proteinExistence type="predicted"/>
<feature type="region of interest" description="Disordered" evidence="1">
    <location>
        <begin position="25"/>
        <end position="55"/>
    </location>
</feature>
<accession>A0ABR0AZM6</accession>